<gene>
    <name evidence="1" type="ORF">PG991_012039</name>
</gene>
<evidence type="ECO:0000313" key="2">
    <source>
        <dbReference type="Proteomes" id="UP001396898"/>
    </source>
</evidence>
<dbReference type="Gene3D" id="3.30.2140.20">
    <property type="match status" value="1"/>
</dbReference>
<dbReference type="InterPro" id="IPR053710">
    <property type="entry name" value="Arylamine_NAT_domain_sf"/>
</dbReference>
<dbReference type="InterPro" id="IPR038765">
    <property type="entry name" value="Papain-like_cys_pep_sf"/>
</dbReference>
<sequence length="143" mass="16170">MKIAYGPLVHVTTIVNIRSQKYLVNTTVGPCSSPFPVPLKEGQAIPDVATRQQRLIRDVIPGWSADAKWWRLQFRELEDAGWMDAYCFTEAEWLPLDFQLMIAGVMRAGPGLVQLARGLLPHPLRRWCPGRLADAEAQRAIYL</sequence>
<accession>A0ABR1RFX5</accession>
<evidence type="ECO:0000313" key="1">
    <source>
        <dbReference type="EMBL" id="KAK8009488.1"/>
    </source>
</evidence>
<dbReference type="EMBL" id="JAQQWI010000016">
    <property type="protein sequence ID" value="KAK8009488.1"/>
    <property type="molecule type" value="Genomic_DNA"/>
</dbReference>
<reference evidence="1 2" key="1">
    <citation type="submission" date="2023-01" db="EMBL/GenBank/DDBJ databases">
        <title>Analysis of 21 Apiospora genomes using comparative genomics revels a genus with tremendous synthesis potential of carbohydrate active enzymes and secondary metabolites.</title>
        <authorList>
            <person name="Sorensen T."/>
        </authorList>
    </citation>
    <scope>NUCLEOTIDE SEQUENCE [LARGE SCALE GENOMIC DNA]</scope>
    <source>
        <strain evidence="1 2">CBS 20057</strain>
    </source>
</reference>
<keyword evidence="2" id="KW-1185">Reference proteome</keyword>
<dbReference type="SUPFAM" id="SSF54001">
    <property type="entry name" value="Cysteine proteinases"/>
    <property type="match status" value="1"/>
</dbReference>
<comment type="caution">
    <text evidence="1">The sequence shown here is derived from an EMBL/GenBank/DDBJ whole genome shotgun (WGS) entry which is preliminary data.</text>
</comment>
<organism evidence="1 2">
    <name type="scientific">Apiospora marii</name>
    <dbReference type="NCBI Taxonomy" id="335849"/>
    <lineage>
        <taxon>Eukaryota</taxon>
        <taxon>Fungi</taxon>
        <taxon>Dikarya</taxon>
        <taxon>Ascomycota</taxon>
        <taxon>Pezizomycotina</taxon>
        <taxon>Sordariomycetes</taxon>
        <taxon>Xylariomycetidae</taxon>
        <taxon>Amphisphaeriales</taxon>
        <taxon>Apiosporaceae</taxon>
        <taxon>Apiospora</taxon>
    </lineage>
</organism>
<name>A0ABR1RFX5_9PEZI</name>
<dbReference type="Proteomes" id="UP001396898">
    <property type="component" value="Unassembled WGS sequence"/>
</dbReference>
<proteinExistence type="predicted"/>
<protein>
    <submittedName>
        <fullName evidence="1">Uncharacterized protein</fullName>
    </submittedName>
</protein>